<gene>
    <name evidence="5" type="ORF">RND81_09G058500</name>
</gene>
<name>A0AAW1IJ80_SAPOF</name>
<feature type="compositionally biased region" description="Polar residues" evidence="2">
    <location>
        <begin position="14"/>
        <end position="26"/>
    </location>
</feature>
<feature type="region of interest" description="Disordered" evidence="2">
    <location>
        <begin position="1"/>
        <end position="67"/>
    </location>
</feature>
<evidence type="ECO:0000259" key="4">
    <source>
        <dbReference type="Pfam" id="PF14372"/>
    </source>
</evidence>
<dbReference type="InterPro" id="IPR052035">
    <property type="entry name" value="ZnF_BED_domain_contain"/>
</dbReference>
<feature type="compositionally biased region" description="Polar residues" evidence="2">
    <location>
        <begin position="38"/>
        <end position="63"/>
    </location>
</feature>
<dbReference type="EMBL" id="JBDFQZ010000009">
    <property type="protein sequence ID" value="KAK9689420.1"/>
    <property type="molecule type" value="Genomic_DNA"/>
</dbReference>
<evidence type="ECO:0000259" key="3">
    <source>
        <dbReference type="Pfam" id="PF05699"/>
    </source>
</evidence>
<evidence type="ECO:0008006" key="7">
    <source>
        <dbReference type="Google" id="ProtNLM"/>
    </source>
</evidence>
<dbReference type="Pfam" id="PF14372">
    <property type="entry name" value="hAT-like_RNase-H"/>
    <property type="match status" value="1"/>
</dbReference>
<comment type="caution">
    <text evidence="5">The sequence shown here is derived from an EMBL/GenBank/DDBJ whole genome shotgun (WGS) entry which is preliminary data.</text>
</comment>
<feature type="domain" description="hAT-like transposase RNase-H fold" evidence="4">
    <location>
        <begin position="394"/>
        <end position="493"/>
    </location>
</feature>
<protein>
    <recommendedName>
        <fullName evidence="7">BED-type domain-containing protein</fullName>
    </recommendedName>
</protein>
<feature type="region of interest" description="Disordered" evidence="2">
    <location>
        <begin position="636"/>
        <end position="675"/>
    </location>
</feature>
<proteinExistence type="predicted"/>
<dbReference type="SUPFAM" id="SSF53098">
    <property type="entry name" value="Ribonuclease H-like"/>
    <property type="match status" value="1"/>
</dbReference>
<keyword evidence="6" id="KW-1185">Reference proteome</keyword>
<evidence type="ECO:0000256" key="2">
    <source>
        <dbReference type="SAM" id="MobiDB-lite"/>
    </source>
</evidence>
<dbReference type="PANTHER" id="PTHR46481">
    <property type="entry name" value="ZINC FINGER BED DOMAIN-CONTAINING PROTEIN 4"/>
    <property type="match status" value="1"/>
</dbReference>
<accession>A0AAW1IJ80</accession>
<organism evidence="5 6">
    <name type="scientific">Saponaria officinalis</name>
    <name type="common">Common soapwort</name>
    <name type="synonym">Lychnis saponaria</name>
    <dbReference type="NCBI Taxonomy" id="3572"/>
    <lineage>
        <taxon>Eukaryota</taxon>
        <taxon>Viridiplantae</taxon>
        <taxon>Streptophyta</taxon>
        <taxon>Embryophyta</taxon>
        <taxon>Tracheophyta</taxon>
        <taxon>Spermatophyta</taxon>
        <taxon>Magnoliopsida</taxon>
        <taxon>eudicotyledons</taxon>
        <taxon>Gunneridae</taxon>
        <taxon>Pentapetalae</taxon>
        <taxon>Caryophyllales</taxon>
        <taxon>Caryophyllaceae</taxon>
        <taxon>Caryophylleae</taxon>
        <taxon>Saponaria</taxon>
    </lineage>
</organism>
<dbReference type="Proteomes" id="UP001443914">
    <property type="component" value="Unassembled WGS sequence"/>
</dbReference>
<feature type="compositionally biased region" description="Acidic residues" evidence="2">
    <location>
        <begin position="642"/>
        <end position="659"/>
    </location>
</feature>
<feature type="domain" description="HAT C-terminal dimerisation" evidence="3">
    <location>
        <begin position="531"/>
        <end position="612"/>
    </location>
</feature>
<evidence type="ECO:0000313" key="6">
    <source>
        <dbReference type="Proteomes" id="UP001443914"/>
    </source>
</evidence>
<dbReference type="InterPro" id="IPR025525">
    <property type="entry name" value="hAT-like_transposase_RNase-H"/>
</dbReference>
<dbReference type="GO" id="GO:0046983">
    <property type="term" value="F:protein dimerization activity"/>
    <property type="evidence" value="ECO:0007669"/>
    <property type="project" value="InterPro"/>
</dbReference>
<evidence type="ECO:0000256" key="1">
    <source>
        <dbReference type="ARBA" id="ARBA00023125"/>
    </source>
</evidence>
<dbReference type="Pfam" id="PF05699">
    <property type="entry name" value="Dimer_Tnp_hAT"/>
    <property type="match status" value="1"/>
</dbReference>
<dbReference type="SMART" id="SM00614">
    <property type="entry name" value="ZnF_BED"/>
    <property type="match status" value="1"/>
</dbReference>
<dbReference type="AlphaFoldDB" id="A0AAW1IJ80"/>
<feature type="compositionally biased region" description="Polar residues" evidence="2">
    <location>
        <begin position="660"/>
        <end position="675"/>
    </location>
</feature>
<dbReference type="PANTHER" id="PTHR46481:SF6">
    <property type="entry name" value="ZINC FINGER BED DOMAIN-CONTAINING PROTEIN RICESLEEPER 2-LIKE"/>
    <property type="match status" value="1"/>
</dbReference>
<sequence>MRPLHRSSRPPNRGNRTLTRSPSTLGRQPHQPHHESTIRPSLSTSPGDSSQNDNLQETSVSTSSRKRKFNSPIWDHYNIHPPESYSDKIPRAICKYCSGGPMIASSGNGTSNFRRHTESCSKRPLGLNDTYKPISRNTLKNYCMKIHRREKQNLLESMSVIPGKICLTTDMWTAFVGVGYLSLTAHYIDSEWNLHSKILNFCHLEPPHDAPALHEKILTLLKEWDIQKKIFTITLDNARCNDNMQVLLLHSLSLHSFVPCHGDYFHVRCGAHVLNLIVKDGLKVIDNGVRKLRMVIGHIVCSERRILRFKENAIALGVDCSRKLSLDCPTRWNATYKMLQSAFPYKLVFPTMRRPEMRRSDPHFPEPLTEEEWVRIGKICELLKPFDHITTLISGRKYPTANLYLKSVWRIQYLLTKYADFEDEYIRDMAKRMRFKFDKYWENYSLIISFAAILDPRYKLPFIKYCFHELEPETAEYKSKVVKDKFYELFEEYGKKSPRNPTHTNVSTIQDELPGFASFDGGVAIGGRSSLDMYLDDARIDHTLDIDVLMWWKENELKFPIVAQMARDILAIPITTVASESAFSMGSRVLTKWRASLHPDTADSLLTTRSWLFGLEVQEGEEERQDVDGLEVQLSNMTINNEDTEGEEDEEDGEEDELNYDSSVTPLSNVSHNIL</sequence>
<dbReference type="GO" id="GO:0003677">
    <property type="term" value="F:DNA binding"/>
    <property type="evidence" value="ECO:0007669"/>
    <property type="project" value="UniProtKB-KW"/>
</dbReference>
<dbReference type="InterPro" id="IPR008906">
    <property type="entry name" value="HATC_C_dom"/>
</dbReference>
<keyword evidence="1" id="KW-0238">DNA-binding</keyword>
<dbReference type="InterPro" id="IPR012337">
    <property type="entry name" value="RNaseH-like_sf"/>
</dbReference>
<evidence type="ECO:0000313" key="5">
    <source>
        <dbReference type="EMBL" id="KAK9689420.1"/>
    </source>
</evidence>
<reference evidence="5" key="1">
    <citation type="submission" date="2024-03" db="EMBL/GenBank/DDBJ databases">
        <title>WGS assembly of Saponaria officinalis var. Norfolk2.</title>
        <authorList>
            <person name="Jenkins J."/>
            <person name="Shu S."/>
            <person name="Grimwood J."/>
            <person name="Barry K."/>
            <person name="Goodstein D."/>
            <person name="Schmutz J."/>
            <person name="Leebens-Mack J."/>
            <person name="Osbourn A."/>
        </authorList>
    </citation>
    <scope>NUCLEOTIDE SEQUENCE [LARGE SCALE GENOMIC DNA]</scope>
    <source>
        <strain evidence="5">JIC</strain>
    </source>
</reference>